<dbReference type="Proteomes" id="UP001162501">
    <property type="component" value="Chromosome 31"/>
</dbReference>
<name>A0AC59ZQS1_RANTA</name>
<accession>A0AC59ZQS1</accession>
<reference evidence="1" key="1">
    <citation type="submission" date="2023-05" db="EMBL/GenBank/DDBJ databases">
        <authorList>
            <consortium name="ELIXIR-Norway"/>
        </authorList>
    </citation>
    <scope>NUCLEOTIDE SEQUENCE</scope>
</reference>
<reference evidence="1" key="2">
    <citation type="submission" date="2025-03" db="EMBL/GenBank/DDBJ databases">
        <authorList>
            <consortium name="ELIXIR-Norway"/>
            <consortium name="Elixir Norway"/>
        </authorList>
    </citation>
    <scope>NUCLEOTIDE SEQUENCE</scope>
</reference>
<dbReference type="EMBL" id="OX596115">
    <property type="protein sequence ID" value="CAN0472634.1"/>
    <property type="molecule type" value="Genomic_DNA"/>
</dbReference>
<sequence>MASSKRRARKEVACGGVWRFLRSHWGVRQSTERLEGQTAWYAARAPSRARWASKVESVIPQLRLAGVGSTESKEEEV</sequence>
<proteinExistence type="predicted"/>
<evidence type="ECO:0000313" key="2">
    <source>
        <dbReference type="Proteomes" id="UP001162501"/>
    </source>
</evidence>
<protein>
    <submittedName>
        <fullName evidence="1">Uncharacterized protein</fullName>
    </submittedName>
</protein>
<gene>
    <name evidence="1" type="ORF">MRATA1EN22A_LOCUS20606</name>
</gene>
<organism evidence="1 2">
    <name type="scientific">Rangifer tarandus platyrhynchus</name>
    <name type="common">Svalbard reindeer</name>
    <dbReference type="NCBI Taxonomy" id="3082113"/>
    <lineage>
        <taxon>Eukaryota</taxon>
        <taxon>Metazoa</taxon>
        <taxon>Chordata</taxon>
        <taxon>Craniata</taxon>
        <taxon>Vertebrata</taxon>
        <taxon>Euteleostomi</taxon>
        <taxon>Mammalia</taxon>
        <taxon>Eutheria</taxon>
        <taxon>Laurasiatheria</taxon>
        <taxon>Artiodactyla</taxon>
        <taxon>Ruminantia</taxon>
        <taxon>Pecora</taxon>
        <taxon>Cervidae</taxon>
        <taxon>Odocoileinae</taxon>
        <taxon>Rangifer</taxon>
    </lineage>
</organism>
<evidence type="ECO:0000313" key="1">
    <source>
        <dbReference type="EMBL" id="CAN0472634.1"/>
    </source>
</evidence>